<protein>
    <submittedName>
        <fullName evidence="1">Uncharacterized protein</fullName>
    </submittedName>
</protein>
<gene>
    <name evidence="1" type="ORF">ERS852476_01900</name>
</gene>
<sequence length="171" mass="19581">MFHSDVLYTQMKGRECRVISDDKLKEVTPNADTKECYYIVDAVGVTESEKHIPKPGPDGSGKKNLSLEHLLERLAHNEVSDENLMLLRDYCSTINRRYEENVLFGRHLDYFITNFGFAPRKLANDINTAFTQGTLVEYISPSNDNSMRMGLIYCLIGNLQARNKLLEMQRG</sequence>
<reference evidence="1 2" key="1">
    <citation type="submission" date="2015-09" db="EMBL/GenBank/DDBJ databases">
        <authorList>
            <consortium name="Pathogen Informatics"/>
        </authorList>
    </citation>
    <scope>NUCLEOTIDE SEQUENCE [LARGE SCALE GENOMIC DNA]</scope>
    <source>
        <strain evidence="1 2">2789STDY5834861</strain>
    </source>
</reference>
<evidence type="ECO:0000313" key="2">
    <source>
        <dbReference type="Proteomes" id="UP000095645"/>
    </source>
</evidence>
<dbReference type="Proteomes" id="UP000095645">
    <property type="component" value="Unassembled WGS sequence"/>
</dbReference>
<proteinExistence type="predicted"/>
<dbReference type="AlphaFoldDB" id="A0A174CBM5"/>
<accession>A0A174CBM5</accession>
<evidence type="ECO:0000313" key="1">
    <source>
        <dbReference type="EMBL" id="CUO10852.1"/>
    </source>
</evidence>
<dbReference type="EMBL" id="CYZP01000015">
    <property type="protein sequence ID" value="CUO10852.1"/>
    <property type="molecule type" value="Genomic_DNA"/>
</dbReference>
<name>A0A174CBM5_9FIRM</name>
<organism evidence="1 2">
    <name type="scientific">Blautia obeum</name>
    <dbReference type="NCBI Taxonomy" id="40520"/>
    <lineage>
        <taxon>Bacteria</taxon>
        <taxon>Bacillati</taxon>
        <taxon>Bacillota</taxon>
        <taxon>Clostridia</taxon>
        <taxon>Lachnospirales</taxon>
        <taxon>Lachnospiraceae</taxon>
        <taxon>Blautia</taxon>
    </lineage>
</organism>